<feature type="domain" description="Peptidase C51" evidence="2">
    <location>
        <begin position="119"/>
        <end position="204"/>
    </location>
</feature>
<dbReference type="Proteomes" id="UP001597560">
    <property type="component" value="Unassembled WGS sequence"/>
</dbReference>
<evidence type="ECO:0000259" key="1">
    <source>
        <dbReference type="Pfam" id="PF01471"/>
    </source>
</evidence>
<dbReference type="EMBL" id="JBHUPA010000002">
    <property type="protein sequence ID" value="MFD2961386.1"/>
    <property type="molecule type" value="Genomic_DNA"/>
</dbReference>
<evidence type="ECO:0000313" key="4">
    <source>
        <dbReference type="Proteomes" id="UP001597560"/>
    </source>
</evidence>
<sequence length="234" mass="25598">MDIPKIKKRLNELGYGPLSESGPNAQYYGPSTTAAVIAFQTDHGLETDGEVGPETITALFPNEKLVQDTDPYQIKAYPIIDNSLRMHAMHIMLSQVGLKEKGNNGGPAVNAFLKSVGLGTGYAWCMAFVYWCFNEASKDLQKFNPLIKTGHVLTQWNKVDKSFKILSDPEPGDIFIMDFGNGSGHTGMITGTSDNVTVTTVEGNTNREGSRNGDGVYVRTRKMNSIKGYIRIPG</sequence>
<dbReference type="InterPro" id="IPR036366">
    <property type="entry name" value="PGBDSf"/>
</dbReference>
<dbReference type="InterPro" id="IPR007921">
    <property type="entry name" value="CHAP_dom"/>
</dbReference>
<evidence type="ECO:0000259" key="2">
    <source>
        <dbReference type="Pfam" id="PF05257"/>
    </source>
</evidence>
<feature type="domain" description="Peptidoglycan binding-like" evidence="1">
    <location>
        <begin position="3"/>
        <end position="59"/>
    </location>
</feature>
<dbReference type="RefSeq" id="WP_377609561.1">
    <property type="nucleotide sequence ID" value="NZ_JBHUPA010000002.1"/>
</dbReference>
<dbReference type="InterPro" id="IPR002477">
    <property type="entry name" value="Peptidoglycan-bd-like"/>
</dbReference>
<dbReference type="Gene3D" id="3.90.1720.10">
    <property type="entry name" value="endopeptidase domain like (from Nostoc punctiforme)"/>
    <property type="match status" value="1"/>
</dbReference>
<dbReference type="SUPFAM" id="SSF54001">
    <property type="entry name" value="Cysteine proteinases"/>
    <property type="match status" value="1"/>
</dbReference>
<dbReference type="Pfam" id="PF05257">
    <property type="entry name" value="CHAP"/>
    <property type="match status" value="1"/>
</dbReference>
<dbReference type="Gene3D" id="1.10.101.10">
    <property type="entry name" value="PGBD-like superfamily/PGBD"/>
    <property type="match status" value="1"/>
</dbReference>
<keyword evidence="4" id="KW-1185">Reference proteome</keyword>
<dbReference type="InterPro" id="IPR038765">
    <property type="entry name" value="Papain-like_cys_pep_sf"/>
</dbReference>
<dbReference type="SUPFAM" id="SSF47090">
    <property type="entry name" value="PGBD-like"/>
    <property type="match status" value="1"/>
</dbReference>
<comment type="caution">
    <text evidence="3">The sequence shown here is derived from an EMBL/GenBank/DDBJ whole genome shotgun (WGS) entry which is preliminary data.</text>
</comment>
<protein>
    <submittedName>
        <fullName evidence="3">Peptidoglycan-binding protein</fullName>
    </submittedName>
</protein>
<accession>A0ABW6AW83</accession>
<reference evidence="4" key="1">
    <citation type="journal article" date="2019" name="Int. J. Syst. Evol. Microbiol.">
        <title>The Global Catalogue of Microorganisms (GCM) 10K type strain sequencing project: providing services to taxonomists for standard genome sequencing and annotation.</title>
        <authorList>
            <consortium name="The Broad Institute Genomics Platform"/>
            <consortium name="The Broad Institute Genome Sequencing Center for Infectious Disease"/>
            <person name="Wu L."/>
            <person name="Ma J."/>
        </authorList>
    </citation>
    <scope>NUCLEOTIDE SEQUENCE [LARGE SCALE GENOMIC DNA]</scope>
    <source>
        <strain evidence="4">KCTC 23098</strain>
    </source>
</reference>
<gene>
    <name evidence="3" type="ORF">ACFS6J_06300</name>
</gene>
<name>A0ABW6AW83_9SPHI</name>
<proteinExistence type="predicted"/>
<evidence type="ECO:0000313" key="3">
    <source>
        <dbReference type="EMBL" id="MFD2961386.1"/>
    </source>
</evidence>
<organism evidence="3 4">
    <name type="scientific">Olivibacter jilunii</name>
    <dbReference type="NCBI Taxonomy" id="985016"/>
    <lineage>
        <taxon>Bacteria</taxon>
        <taxon>Pseudomonadati</taxon>
        <taxon>Bacteroidota</taxon>
        <taxon>Sphingobacteriia</taxon>
        <taxon>Sphingobacteriales</taxon>
        <taxon>Sphingobacteriaceae</taxon>
        <taxon>Olivibacter</taxon>
    </lineage>
</organism>
<dbReference type="Pfam" id="PF01471">
    <property type="entry name" value="PG_binding_1"/>
    <property type="match status" value="1"/>
</dbReference>
<dbReference type="InterPro" id="IPR036365">
    <property type="entry name" value="PGBD-like_sf"/>
</dbReference>